<dbReference type="AlphaFoldDB" id="A0A391NWR5"/>
<protein>
    <submittedName>
        <fullName evidence="2">Uncharacterized protein</fullName>
    </submittedName>
</protein>
<evidence type="ECO:0000313" key="3">
    <source>
        <dbReference type="Proteomes" id="UP000265618"/>
    </source>
</evidence>
<reference evidence="2 3" key="1">
    <citation type="journal article" date="2018" name="PLoS ONE">
        <title>The draft genome of Kipferlia bialata reveals reductive genome evolution in fornicate parasites.</title>
        <authorList>
            <person name="Tanifuji G."/>
            <person name="Takabayashi S."/>
            <person name="Kume K."/>
            <person name="Takagi M."/>
            <person name="Nakayama T."/>
            <person name="Kamikawa R."/>
            <person name="Inagaki Y."/>
            <person name="Hashimoto T."/>
        </authorList>
    </citation>
    <scope>NUCLEOTIDE SEQUENCE [LARGE SCALE GENOMIC DNA]</scope>
    <source>
        <strain evidence="2">NY0173</strain>
    </source>
</reference>
<gene>
    <name evidence="2" type="ORF">KIPB_017078</name>
</gene>
<sequence>MTLAARAWLECHYQYTPFPIPPTPQHSINKVGGRALSRLTPQR</sequence>
<dbReference type="EMBL" id="BDIP01011059">
    <property type="protein sequence ID" value="GCA65417.1"/>
    <property type="molecule type" value="Genomic_DNA"/>
</dbReference>
<keyword evidence="3" id="KW-1185">Reference proteome</keyword>
<accession>A0A391NWR5</accession>
<evidence type="ECO:0000256" key="1">
    <source>
        <dbReference type="SAM" id="MobiDB-lite"/>
    </source>
</evidence>
<feature type="non-terminal residue" evidence="2">
    <location>
        <position position="43"/>
    </location>
</feature>
<dbReference type="Proteomes" id="UP000265618">
    <property type="component" value="Unassembled WGS sequence"/>
</dbReference>
<proteinExistence type="predicted"/>
<organism evidence="2 3">
    <name type="scientific">Kipferlia bialata</name>
    <dbReference type="NCBI Taxonomy" id="797122"/>
    <lineage>
        <taxon>Eukaryota</taxon>
        <taxon>Metamonada</taxon>
        <taxon>Carpediemonas-like organisms</taxon>
        <taxon>Kipferlia</taxon>
    </lineage>
</organism>
<comment type="caution">
    <text evidence="2">The sequence shown here is derived from an EMBL/GenBank/DDBJ whole genome shotgun (WGS) entry which is preliminary data.</text>
</comment>
<evidence type="ECO:0000313" key="2">
    <source>
        <dbReference type="EMBL" id="GCA65417.1"/>
    </source>
</evidence>
<name>A0A391NWR5_9EUKA</name>
<feature type="region of interest" description="Disordered" evidence="1">
    <location>
        <begin position="24"/>
        <end position="43"/>
    </location>
</feature>